<organism evidence="2 3">
    <name type="scientific">Blautia faecis</name>
    <dbReference type="NCBI Taxonomy" id="871665"/>
    <lineage>
        <taxon>Bacteria</taxon>
        <taxon>Bacillati</taxon>
        <taxon>Bacillota</taxon>
        <taxon>Clostridia</taxon>
        <taxon>Lachnospirales</taxon>
        <taxon>Lachnospiraceae</taxon>
        <taxon>Blautia</taxon>
    </lineage>
</organism>
<gene>
    <name evidence="2" type="ORF">G5B17_16605</name>
</gene>
<dbReference type="PROSITE" id="PS50943">
    <property type="entry name" value="HTH_CROC1"/>
    <property type="match status" value="1"/>
</dbReference>
<dbReference type="Pfam" id="PF13443">
    <property type="entry name" value="HTH_26"/>
    <property type="match status" value="1"/>
</dbReference>
<evidence type="ECO:0000313" key="2">
    <source>
        <dbReference type="EMBL" id="NSG86990.1"/>
    </source>
</evidence>
<evidence type="ECO:0000313" key="3">
    <source>
        <dbReference type="Proteomes" id="UP001644719"/>
    </source>
</evidence>
<name>A0ABX2H9X6_9FIRM</name>
<sequence length="79" mass="9226">MEDRNYGTIRIKLDEMIEKQNISKNKLAHRAEMQRTQLNQFCKGTVTRLDTAVLARLCCALNCKIEDLLEYVPPENKEK</sequence>
<proteinExistence type="predicted"/>
<dbReference type="SMART" id="SM00530">
    <property type="entry name" value="HTH_XRE"/>
    <property type="match status" value="1"/>
</dbReference>
<dbReference type="Gene3D" id="1.10.260.40">
    <property type="entry name" value="lambda repressor-like DNA-binding domains"/>
    <property type="match status" value="1"/>
</dbReference>
<dbReference type="EMBL" id="JAAITS010000056">
    <property type="protein sequence ID" value="NSG86990.1"/>
    <property type="molecule type" value="Genomic_DNA"/>
</dbReference>
<keyword evidence="3" id="KW-1185">Reference proteome</keyword>
<dbReference type="InterPro" id="IPR001387">
    <property type="entry name" value="Cro/C1-type_HTH"/>
</dbReference>
<dbReference type="SUPFAM" id="SSF47413">
    <property type="entry name" value="lambda repressor-like DNA-binding domains"/>
    <property type="match status" value="1"/>
</dbReference>
<feature type="domain" description="HTH cro/C1-type" evidence="1">
    <location>
        <begin position="13"/>
        <end position="68"/>
    </location>
</feature>
<comment type="caution">
    <text evidence="2">The sequence shown here is derived from an EMBL/GenBank/DDBJ whole genome shotgun (WGS) entry which is preliminary data.</text>
</comment>
<dbReference type="Proteomes" id="UP001644719">
    <property type="component" value="Unassembled WGS sequence"/>
</dbReference>
<accession>A0ABX2H9X6</accession>
<reference evidence="2 3" key="1">
    <citation type="journal article" date="2020" name="Cell Host Microbe">
        <title>Functional and Genomic Variation between Human-Derived Isolates of Lachnospiraceae Reveals Inter- and Intra-Species Diversity.</title>
        <authorList>
            <person name="Sorbara M.T."/>
            <person name="Littmann E.R."/>
            <person name="Fontana E."/>
            <person name="Moody T.U."/>
            <person name="Kohout C.E."/>
            <person name="Gjonbalaj M."/>
            <person name="Eaton V."/>
            <person name="Seok R."/>
            <person name="Leiner I.M."/>
            <person name="Pamer E.G."/>
        </authorList>
    </citation>
    <scope>NUCLEOTIDE SEQUENCE [LARGE SCALE GENOMIC DNA]</scope>
    <source>
        <strain evidence="2 3">MSK.17.74</strain>
    </source>
</reference>
<dbReference type="RefSeq" id="WP_117854310.1">
    <property type="nucleotide sequence ID" value="NZ_JAAINN010000062.1"/>
</dbReference>
<dbReference type="InterPro" id="IPR010982">
    <property type="entry name" value="Lambda_DNA-bd_dom_sf"/>
</dbReference>
<protein>
    <submittedName>
        <fullName evidence="2">Helix-turn-helix transcriptional regulator</fullName>
    </submittedName>
</protein>
<evidence type="ECO:0000259" key="1">
    <source>
        <dbReference type="PROSITE" id="PS50943"/>
    </source>
</evidence>